<evidence type="ECO:0000313" key="1">
    <source>
        <dbReference type="EMBL" id="CAB4128235.1"/>
    </source>
</evidence>
<reference evidence="1" key="1">
    <citation type="submission" date="2020-04" db="EMBL/GenBank/DDBJ databases">
        <authorList>
            <person name="Chiriac C."/>
            <person name="Salcher M."/>
            <person name="Ghai R."/>
            <person name="Kavagutti S V."/>
        </authorList>
    </citation>
    <scope>NUCLEOTIDE SEQUENCE</scope>
</reference>
<name>A0A6J5L3C9_9CAUD</name>
<sequence>MTLIVTFEVEGDPVPKSRPRFARRGNFVQTYTDAKTIDYETHVAMKARQAIGASEPLQGALTVFLYLRYLIPASYSKKRKEACLRGVEYPKKIDIDNVYKSITDAMNGIVYTDDSQIVEAHIKKVYAETAGANIMVQECE</sequence>
<dbReference type="GO" id="GO:0000287">
    <property type="term" value="F:magnesium ion binding"/>
    <property type="evidence" value="ECO:0007669"/>
    <property type="project" value="InterPro"/>
</dbReference>
<accession>A0A6J5L3C9</accession>
<dbReference type="InterPro" id="IPR036614">
    <property type="entry name" value="RusA-like_sf"/>
</dbReference>
<dbReference type="Gene3D" id="3.30.1330.70">
    <property type="entry name" value="Holliday junction resolvase RusA"/>
    <property type="match status" value="1"/>
</dbReference>
<dbReference type="Pfam" id="PF05866">
    <property type="entry name" value="RusA"/>
    <property type="match status" value="1"/>
</dbReference>
<dbReference type="SUPFAM" id="SSF103084">
    <property type="entry name" value="Holliday junction resolvase RusA"/>
    <property type="match status" value="1"/>
</dbReference>
<dbReference type="GO" id="GO:0006281">
    <property type="term" value="P:DNA repair"/>
    <property type="evidence" value="ECO:0007669"/>
    <property type="project" value="InterPro"/>
</dbReference>
<organism evidence="1">
    <name type="scientific">uncultured Caudovirales phage</name>
    <dbReference type="NCBI Taxonomy" id="2100421"/>
    <lineage>
        <taxon>Viruses</taxon>
        <taxon>Duplodnaviria</taxon>
        <taxon>Heunggongvirae</taxon>
        <taxon>Uroviricota</taxon>
        <taxon>Caudoviricetes</taxon>
        <taxon>Peduoviridae</taxon>
        <taxon>Maltschvirus</taxon>
        <taxon>Maltschvirus maltsch</taxon>
    </lineage>
</organism>
<protein>
    <submittedName>
        <fullName evidence="1">Crossover junction endodeoxyribonuclease, RusA-like</fullName>
    </submittedName>
</protein>
<dbReference type="GO" id="GO:0006310">
    <property type="term" value="P:DNA recombination"/>
    <property type="evidence" value="ECO:0007669"/>
    <property type="project" value="InterPro"/>
</dbReference>
<proteinExistence type="predicted"/>
<gene>
    <name evidence="1" type="ORF">UFOVP102_24</name>
</gene>
<dbReference type="InterPro" id="IPR008822">
    <property type="entry name" value="Endonuclease_RusA-like"/>
</dbReference>
<dbReference type="EMBL" id="LR796228">
    <property type="protein sequence ID" value="CAB4128235.1"/>
    <property type="molecule type" value="Genomic_DNA"/>
</dbReference>